<proteinExistence type="inferred from homology"/>
<dbReference type="PANTHER" id="PTHR43639:SF1">
    <property type="entry name" value="SHORT-CHAIN DEHYDROGENASE_REDUCTASE FAMILY PROTEIN"/>
    <property type="match status" value="1"/>
</dbReference>
<dbReference type="InterPro" id="IPR002347">
    <property type="entry name" value="SDR_fam"/>
</dbReference>
<evidence type="ECO:0000313" key="3">
    <source>
        <dbReference type="EMBL" id="UOF88999.1"/>
    </source>
</evidence>
<dbReference type="CDD" id="cd05233">
    <property type="entry name" value="SDR_c"/>
    <property type="match status" value="1"/>
</dbReference>
<name>A0ABY4CG62_9BACL</name>
<dbReference type="NCBIfam" id="NF005559">
    <property type="entry name" value="PRK07231.1"/>
    <property type="match status" value="1"/>
</dbReference>
<protein>
    <submittedName>
        <fullName evidence="3">SDR family oxidoreductase</fullName>
    </submittedName>
</protein>
<evidence type="ECO:0000256" key="2">
    <source>
        <dbReference type="ARBA" id="ARBA00023002"/>
    </source>
</evidence>
<dbReference type="InterPro" id="IPR020904">
    <property type="entry name" value="Sc_DH/Rdtase_CS"/>
</dbReference>
<dbReference type="PANTHER" id="PTHR43639">
    <property type="entry name" value="OXIDOREDUCTASE, SHORT-CHAIN DEHYDROGENASE/REDUCTASE FAMILY (AFU_ORTHOLOGUE AFUA_5G02870)"/>
    <property type="match status" value="1"/>
</dbReference>
<evidence type="ECO:0000256" key="1">
    <source>
        <dbReference type="ARBA" id="ARBA00006484"/>
    </source>
</evidence>
<dbReference type="SUPFAM" id="SSF51735">
    <property type="entry name" value="NAD(P)-binding Rossmann-fold domains"/>
    <property type="match status" value="1"/>
</dbReference>
<dbReference type="Gene3D" id="3.40.50.720">
    <property type="entry name" value="NAD(P)-binding Rossmann-like Domain"/>
    <property type="match status" value="1"/>
</dbReference>
<dbReference type="Proteomes" id="UP000830167">
    <property type="component" value="Chromosome"/>
</dbReference>
<sequence>MSYGLADDVVIVTGAALGIGKGIAQAFLDEDARVILVDINRENLLDTVNEFKEKYGEDKANELMVDIRDPSGCSKIVEFAIESFGKLDVLVNCAGIYPSTSSFEITEKEWDNVFDLNVKGSFFLAQAAAVKMKNQKNGGRIVNISSTASEVARPGVAHYCSSKAAVKMLTQVLSLEWAQYGIRVNAVGPGLVETATLIATLTTEEAQKEHKEKLSYCPIRRAALVQEIAEAVLFFASDRSNYITGQNLLVDGGYSAGRVFQSKTI</sequence>
<keyword evidence="4" id="KW-1185">Reference proteome</keyword>
<dbReference type="EMBL" id="CP089291">
    <property type="protein sequence ID" value="UOF88999.1"/>
    <property type="molecule type" value="Genomic_DNA"/>
</dbReference>
<dbReference type="PRINTS" id="PR00080">
    <property type="entry name" value="SDRFAMILY"/>
</dbReference>
<dbReference type="RefSeq" id="WP_347435681.1">
    <property type="nucleotide sequence ID" value="NZ_CP089291.1"/>
</dbReference>
<dbReference type="PROSITE" id="PS00061">
    <property type="entry name" value="ADH_SHORT"/>
    <property type="match status" value="1"/>
</dbReference>
<accession>A0ABY4CG62</accession>
<dbReference type="InterPro" id="IPR036291">
    <property type="entry name" value="NAD(P)-bd_dom_sf"/>
</dbReference>
<gene>
    <name evidence="3" type="ORF">LSG31_13805</name>
</gene>
<keyword evidence="2" id="KW-0560">Oxidoreductase</keyword>
<evidence type="ECO:0000313" key="4">
    <source>
        <dbReference type="Proteomes" id="UP000830167"/>
    </source>
</evidence>
<dbReference type="PRINTS" id="PR00081">
    <property type="entry name" value="GDHRDH"/>
</dbReference>
<organism evidence="3 4">
    <name type="scientific">Fodinisporobacter ferrooxydans</name>
    <dbReference type="NCBI Taxonomy" id="2901836"/>
    <lineage>
        <taxon>Bacteria</taxon>
        <taxon>Bacillati</taxon>
        <taxon>Bacillota</taxon>
        <taxon>Bacilli</taxon>
        <taxon>Bacillales</taxon>
        <taxon>Alicyclobacillaceae</taxon>
        <taxon>Fodinisporobacter</taxon>
    </lineage>
</organism>
<comment type="similarity">
    <text evidence="1">Belongs to the short-chain dehydrogenases/reductases (SDR) family.</text>
</comment>
<reference evidence="3" key="1">
    <citation type="submission" date="2021-12" db="EMBL/GenBank/DDBJ databases">
        <title>Alicyclobacillaceae gen. nov., sp. nov., isolated from chalcocite enrichment system.</title>
        <authorList>
            <person name="Jiang Z."/>
        </authorList>
    </citation>
    <scope>NUCLEOTIDE SEQUENCE</scope>
    <source>
        <strain evidence="3">MYW30-H2</strain>
    </source>
</reference>
<dbReference type="Pfam" id="PF13561">
    <property type="entry name" value="adh_short_C2"/>
    <property type="match status" value="1"/>
</dbReference>